<keyword evidence="1" id="KW-0175">Coiled coil</keyword>
<evidence type="ECO:0000313" key="4">
    <source>
        <dbReference type="Proteomes" id="UP000216752"/>
    </source>
</evidence>
<dbReference type="Proteomes" id="UP000216752">
    <property type="component" value="Chromosome"/>
</dbReference>
<evidence type="ECO:0000313" key="3">
    <source>
        <dbReference type="EMBL" id="XFO69595.1"/>
    </source>
</evidence>
<gene>
    <name evidence="3" type="ORF">SPSIL_058290</name>
</gene>
<evidence type="ECO:0000256" key="1">
    <source>
        <dbReference type="SAM" id="Coils"/>
    </source>
</evidence>
<reference evidence="3" key="1">
    <citation type="submission" date="2024-05" db="EMBL/GenBank/DDBJ databases">
        <title>Isolation and characterization of Sporomusa carbonis sp. nov., a carboxydotrophic hydrogenogen in the genus of Sporomusa isolated from a charcoal burning pile.</title>
        <authorList>
            <person name="Boeer T."/>
            <person name="Rosenbaum F."/>
            <person name="Eysell L."/>
            <person name="Mueller V."/>
            <person name="Daniel R."/>
            <person name="Poehlein A."/>
        </authorList>
    </citation>
    <scope>NUCLEOTIDE SEQUENCE [LARGE SCALE GENOMIC DNA]</scope>
    <source>
        <strain evidence="3">DSM 10669</strain>
    </source>
</reference>
<protein>
    <recommendedName>
        <fullName evidence="5">LemA family protein</fullName>
    </recommendedName>
</protein>
<accession>A0ABZ3IV44</accession>
<feature type="transmembrane region" description="Helical" evidence="2">
    <location>
        <begin position="20"/>
        <end position="37"/>
    </location>
</feature>
<feature type="coiled-coil region" evidence="1">
    <location>
        <begin position="45"/>
        <end position="72"/>
    </location>
</feature>
<sequence>MSDFINFLAKEWDTLIKAPFTFALLFVGACAIAYFFSKFRYETIIAQLKERIEGYKDRLSAKDEQLNDYRQRLHLLPSTETSYSRLSNMEIKKMTLELVSKIRSFLKESNTYCTSLLMNRSYSNTMTEEDRQKAWSEETMALSLKSSEINSYYDTHFKVEAILLRDELLSRLPSGTKKEHKFSTYEHPTNPIGMGMVADDLERLAKSLLEK</sequence>
<proteinExistence type="predicted"/>
<keyword evidence="2" id="KW-0472">Membrane</keyword>
<keyword evidence="4" id="KW-1185">Reference proteome</keyword>
<keyword evidence="2" id="KW-0812">Transmembrane</keyword>
<evidence type="ECO:0008006" key="5">
    <source>
        <dbReference type="Google" id="ProtNLM"/>
    </source>
</evidence>
<organism evidence="3 4">
    <name type="scientific">Sporomusa silvacetica DSM 10669</name>
    <dbReference type="NCBI Taxonomy" id="1123289"/>
    <lineage>
        <taxon>Bacteria</taxon>
        <taxon>Bacillati</taxon>
        <taxon>Bacillota</taxon>
        <taxon>Negativicutes</taxon>
        <taxon>Selenomonadales</taxon>
        <taxon>Sporomusaceae</taxon>
        <taxon>Sporomusa</taxon>
    </lineage>
</organism>
<evidence type="ECO:0000256" key="2">
    <source>
        <dbReference type="SAM" id="Phobius"/>
    </source>
</evidence>
<dbReference type="RefSeq" id="WP_094607168.1">
    <property type="nucleotide sequence ID" value="NZ_CP155573.1"/>
</dbReference>
<keyword evidence="2" id="KW-1133">Transmembrane helix</keyword>
<dbReference type="EMBL" id="CP155573">
    <property type="protein sequence ID" value="XFO69595.1"/>
    <property type="molecule type" value="Genomic_DNA"/>
</dbReference>
<name>A0ABZ3IV44_9FIRM</name>